<protein>
    <submittedName>
        <fullName evidence="9">Sugar ABC transporter permease</fullName>
    </submittedName>
</protein>
<evidence type="ECO:0000256" key="3">
    <source>
        <dbReference type="ARBA" id="ARBA00022475"/>
    </source>
</evidence>
<dbReference type="InterPro" id="IPR051393">
    <property type="entry name" value="ABC_transporter_permease"/>
</dbReference>
<feature type="transmembrane region" description="Helical" evidence="7">
    <location>
        <begin position="242"/>
        <end position="264"/>
    </location>
</feature>
<proteinExistence type="predicted"/>
<accession>A0AA97FHG8</accession>
<keyword evidence="2" id="KW-0813">Transport</keyword>
<gene>
    <name evidence="9" type="ORF">N8K70_13455</name>
</gene>
<keyword evidence="3" id="KW-1003">Cell membrane</keyword>
<keyword evidence="6 7" id="KW-0472">Membrane</keyword>
<evidence type="ECO:0000313" key="10">
    <source>
        <dbReference type="Proteomes" id="UP001305498"/>
    </source>
</evidence>
<evidence type="ECO:0000256" key="7">
    <source>
        <dbReference type="SAM" id="Phobius"/>
    </source>
</evidence>
<feature type="transmembrane region" description="Helical" evidence="7">
    <location>
        <begin position="34"/>
        <end position="61"/>
    </location>
</feature>
<evidence type="ECO:0000256" key="6">
    <source>
        <dbReference type="ARBA" id="ARBA00023136"/>
    </source>
</evidence>
<dbReference type="GO" id="GO:0055085">
    <property type="term" value="P:transmembrane transport"/>
    <property type="evidence" value="ECO:0007669"/>
    <property type="project" value="InterPro"/>
</dbReference>
<evidence type="ECO:0000256" key="4">
    <source>
        <dbReference type="ARBA" id="ARBA00022692"/>
    </source>
</evidence>
<feature type="transmembrane region" description="Helical" evidence="7">
    <location>
        <begin position="97"/>
        <end position="117"/>
    </location>
</feature>
<organism evidence="9 10">
    <name type="scientific">Microbacterium betulae</name>
    <dbReference type="NCBI Taxonomy" id="2981139"/>
    <lineage>
        <taxon>Bacteria</taxon>
        <taxon>Bacillati</taxon>
        <taxon>Actinomycetota</taxon>
        <taxon>Actinomycetes</taxon>
        <taxon>Micrococcales</taxon>
        <taxon>Microbacteriaceae</taxon>
        <taxon>Microbacterium</taxon>
    </lineage>
</organism>
<feature type="domain" description="ABC transmembrane type-1" evidence="8">
    <location>
        <begin position="91"/>
        <end position="305"/>
    </location>
</feature>
<evidence type="ECO:0000256" key="2">
    <source>
        <dbReference type="ARBA" id="ARBA00022448"/>
    </source>
</evidence>
<keyword evidence="5 7" id="KW-1133">Transmembrane helix</keyword>
<feature type="transmembrane region" description="Helical" evidence="7">
    <location>
        <begin position="177"/>
        <end position="200"/>
    </location>
</feature>
<dbReference type="Gene3D" id="1.10.3720.10">
    <property type="entry name" value="MetI-like"/>
    <property type="match status" value="1"/>
</dbReference>
<evidence type="ECO:0000313" key="9">
    <source>
        <dbReference type="EMBL" id="WOF22385.1"/>
    </source>
</evidence>
<feature type="transmembrane region" description="Helical" evidence="7">
    <location>
        <begin position="129"/>
        <end position="148"/>
    </location>
</feature>
<dbReference type="AlphaFoldDB" id="A0AA97FHG8"/>
<sequence>MSRVALAAAVPFVAPSVTDVRPRRRRQIRRAAPGLLFIAPAAVIVLVFVVAPIVSTVRLALHDWDGFSLERDFVGLVNFAALFGDAAFWAALVRNLLWIGVLLLAVGLGLAFALLLWSRPRGWVVFRTVYLIPEMIGPAIVGVVWLRLWQPVNGGFAGIGQALGIPWLASSPLADPALAIFVLLGVQLWIAVGFFVVVSLSGLQLVDTTLLDAALVDGASRSQRIRYVVLPQMREHIGLMRMLALIAGLKAFDLVWVMTSGGPGNATQLVGTYAYSQAFAQQKFGYGAALACVVLVIALVLTAISGRSGRER</sequence>
<reference evidence="9 10" key="1">
    <citation type="submission" date="2023-02" db="EMBL/GenBank/DDBJ databases">
        <title>Microbacterium betulae sp. nov., isolated from birch wood.</title>
        <authorList>
            <person name="Pasciak M."/>
            <person name="Pawlik K.J."/>
            <person name="Martynowski D."/>
            <person name="Laczmanski L."/>
            <person name="Ciekot J."/>
            <person name="Szponar B."/>
            <person name="Wojcik-Fatla A."/>
            <person name="Mackiewicz B."/>
            <person name="Farian E."/>
            <person name="Cholewa G."/>
            <person name="Cholewa A."/>
            <person name="Dutkiewicz J."/>
        </authorList>
    </citation>
    <scope>NUCLEOTIDE SEQUENCE [LARGE SCALE GENOMIC DNA]</scope>
    <source>
        <strain evidence="9 10">AB</strain>
    </source>
</reference>
<dbReference type="CDD" id="cd06261">
    <property type="entry name" value="TM_PBP2"/>
    <property type="match status" value="1"/>
</dbReference>
<dbReference type="RefSeq" id="WP_317138857.1">
    <property type="nucleotide sequence ID" value="NZ_CP118157.1"/>
</dbReference>
<comment type="subcellular location">
    <subcellularLocation>
        <location evidence="1">Cell membrane</location>
        <topology evidence="1">Multi-pass membrane protein</topology>
    </subcellularLocation>
</comment>
<dbReference type="Proteomes" id="UP001305498">
    <property type="component" value="Chromosome"/>
</dbReference>
<dbReference type="PANTHER" id="PTHR30193">
    <property type="entry name" value="ABC TRANSPORTER PERMEASE PROTEIN"/>
    <property type="match status" value="1"/>
</dbReference>
<dbReference type="InterPro" id="IPR000515">
    <property type="entry name" value="MetI-like"/>
</dbReference>
<feature type="transmembrane region" description="Helical" evidence="7">
    <location>
        <begin position="284"/>
        <end position="304"/>
    </location>
</feature>
<dbReference type="PANTHER" id="PTHR30193:SF37">
    <property type="entry name" value="INNER MEMBRANE ABC TRANSPORTER PERMEASE PROTEIN YCJO"/>
    <property type="match status" value="1"/>
</dbReference>
<dbReference type="InterPro" id="IPR035906">
    <property type="entry name" value="MetI-like_sf"/>
</dbReference>
<evidence type="ECO:0000256" key="1">
    <source>
        <dbReference type="ARBA" id="ARBA00004651"/>
    </source>
</evidence>
<dbReference type="PROSITE" id="PS50928">
    <property type="entry name" value="ABC_TM1"/>
    <property type="match status" value="1"/>
</dbReference>
<dbReference type="EMBL" id="CP118157">
    <property type="protein sequence ID" value="WOF22385.1"/>
    <property type="molecule type" value="Genomic_DNA"/>
</dbReference>
<evidence type="ECO:0000259" key="8">
    <source>
        <dbReference type="PROSITE" id="PS50928"/>
    </source>
</evidence>
<feature type="transmembrane region" description="Helical" evidence="7">
    <location>
        <begin position="73"/>
        <end position="91"/>
    </location>
</feature>
<evidence type="ECO:0000256" key="5">
    <source>
        <dbReference type="ARBA" id="ARBA00022989"/>
    </source>
</evidence>
<name>A0AA97FHG8_9MICO</name>
<dbReference type="KEGG" id="mbet:N8K70_13455"/>
<dbReference type="GO" id="GO:0005886">
    <property type="term" value="C:plasma membrane"/>
    <property type="evidence" value="ECO:0007669"/>
    <property type="project" value="UniProtKB-SubCell"/>
</dbReference>
<keyword evidence="10" id="KW-1185">Reference proteome</keyword>
<keyword evidence="4 7" id="KW-0812">Transmembrane</keyword>
<dbReference type="SUPFAM" id="SSF161098">
    <property type="entry name" value="MetI-like"/>
    <property type="match status" value="1"/>
</dbReference>